<dbReference type="EMBL" id="JACEIK010003442">
    <property type="protein sequence ID" value="MCD9641724.1"/>
    <property type="molecule type" value="Genomic_DNA"/>
</dbReference>
<protein>
    <submittedName>
        <fullName evidence="1">Uncharacterized protein</fullName>
    </submittedName>
</protein>
<sequence length="101" mass="10830">LIFLVEVGFDFIGRFNTLVRRAGHHTSLGLCGTCHRAEVVLHCTSGSTERLVPRSSGRVGAAVSRAASRAGVAMHYFGLDPTLLIPSSSNSFQKPQIHSNP</sequence>
<name>A0ABS8V6E1_DATST</name>
<gene>
    <name evidence="1" type="ORF">HAX54_028148</name>
</gene>
<keyword evidence="2" id="KW-1185">Reference proteome</keyword>
<accession>A0ABS8V6E1</accession>
<proteinExistence type="predicted"/>
<reference evidence="1 2" key="1">
    <citation type="journal article" date="2021" name="BMC Genomics">
        <title>Datura genome reveals duplications of psychoactive alkaloid biosynthetic genes and high mutation rate following tissue culture.</title>
        <authorList>
            <person name="Rajewski A."/>
            <person name="Carter-House D."/>
            <person name="Stajich J."/>
            <person name="Litt A."/>
        </authorList>
    </citation>
    <scope>NUCLEOTIDE SEQUENCE [LARGE SCALE GENOMIC DNA]</scope>
    <source>
        <strain evidence="1">AR-01</strain>
    </source>
</reference>
<evidence type="ECO:0000313" key="1">
    <source>
        <dbReference type="EMBL" id="MCD9641724.1"/>
    </source>
</evidence>
<evidence type="ECO:0000313" key="2">
    <source>
        <dbReference type="Proteomes" id="UP000823775"/>
    </source>
</evidence>
<dbReference type="Proteomes" id="UP000823775">
    <property type="component" value="Unassembled WGS sequence"/>
</dbReference>
<feature type="non-terminal residue" evidence="1">
    <location>
        <position position="1"/>
    </location>
</feature>
<organism evidence="1 2">
    <name type="scientific">Datura stramonium</name>
    <name type="common">Jimsonweed</name>
    <name type="synonym">Common thornapple</name>
    <dbReference type="NCBI Taxonomy" id="4076"/>
    <lineage>
        <taxon>Eukaryota</taxon>
        <taxon>Viridiplantae</taxon>
        <taxon>Streptophyta</taxon>
        <taxon>Embryophyta</taxon>
        <taxon>Tracheophyta</taxon>
        <taxon>Spermatophyta</taxon>
        <taxon>Magnoliopsida</taxon>
        <taxon>eudicotyledons</taxon>
        <taxon>Gunneridae</taxon>
        <taxon>Pentapetalae</taxon>
        <taxon>asterids</taxon>
        <taxon>lamiids</taxon>
        <taxon>Solanales</taxon>
        <taxon>Solanaceae</taxon>
        <taxon>Solanoideae</taxon>
        <taxon>Datureae</taxon>
        <taxon>Datura</taxon>
    </lineage>
</organism>
<comment type="caution">
    <text evidence="1">The sequence shown here is derived from an EMBL/GenBank/DDBJ whole genome shotgun (WGS) entry which is preliminary data.</text>
</comment>